<dbReference type="EMBL" id="QRVV01000002">
    <property type="protein sequence ID" value="RGS76056.1"/>
    <property type="molecule type" value="Genomic_DNA"/>
</dbReference>
<dbReference type="InterPro" id="IPR025827">
    <property type="entry name" value="Zn_ribbon_recom_dom"/>
</dbReference>
<feature type="domain" description="Recombinase zinc beta ribbon" evidence="1">
    <location>
        <begin position="126"/>
        <end position="186"/>
    </location>
</feature>
<evidence type="ECO:0000313" key="2">
    <source>
        <dbReference type="EMBL" id="RGS76056.1"/>
    </source>
</evidence>
<dbReference type="AlphaFoldDB" id="A0A412L446"/>
<organism evidence="2 3">
    <name type="scientific">Blautia obeum</name>
    <dbReference type="NCBI Taxonomy" id="40520"/>
    <lineage>
        <taxon>Bacteria</taxon>
        <taxon>Bacillati</taxon>
        <taxon>Bacillota</taxon>
        <taxon>Clostridia</taxon>
        <taxon>Lachnospirales</taxon>
        <taxon>Lachnospiraceae</taxon>
        <taxon>Blautia</taxon>
    </lineage>
</organism>
<comment type="caution">
    <text evidence="2">The sequence shown here is derived from an EMBL/GenBank/DDBJ whole genome shotgun (WGS) entry which is preliminary data.</text>
</comment>
<dbReference type="Pfam" id="PF13408">
    <property type="entry name" value="Zn_ribbon_recom"/>
    <property type="match status" value="1"/>
</dbReference>
<dbReference type="InterPro" id="IPR006944">
    <property type="entry name" value="Phage/GTA_portal"/>
</dbReference>
<proteinExistence type="predicted"/>
<accession>A0A412L446</accession>
<name>A0A412L446_9FIRM</name>
<evidence type="ECO:0000313" key="3">
    <source>
        <dbReference type="Proteomes" id="UP000284242"/>
    </source>
</evidence>
<gene>
    <name evidence="2" type="ORF">DWX77_01655</name>
</gene>
<dbReference type="Pfam" id="PF04860">
    <property type="entry name" value="Phage_portal"/>
    <property type="match status" value="1"/>
</dbReference>
<protein>
    <submittedName>
        <fullName evidence="2">Phage portal protein</fullName>
    </submittedName>
</protein>
<sequence>MQMTAVYARVRILSESIAGLPVHVYKYTDSGSKKKAIKHPLYRLIRDEPNLWIGDALLQKTYTTDFLNKIRVKNNGLVPQYYVEGNHEAIIPKEIYLQVQKELVRRRVVKTSANGKKRSYSCNHCFSQIVICGECNEMFRRLHWNNRGVKSIVWRYISRLESTGLECHARTINELILQDAVVKAINQMLGDKSSYQAQLQLNIASVIRASQATSVENIDEKLMALQQELIQKAQSKEAYDEIADEIFRLRELRQKTTVDTAARDEQLKRINDLQDYISQQTAHLTDFDESLVRRWVKQITIWDDRITVELKSGVSIDIDA</sequence>
<dbReference type="Proteomes" id="UP000284242">
    <property type="component" value="Unassembled WGS sequence"/>
</dbReference>
<reference evidence="2 3" key="1">
    <citation type="submission" date="2018-08" db="EMBL/GenBank/DDBJ databases">
        <title>A genome reference for cultivated species of the human gut microbiota.</title>
        <authorList>
            <person name="Zou Y."/>
            <person name="Xue W."/>
            <person name="Luo G."/>
        </authorList>
    </citation>
    <scope>NUCLEOTIDE SEQUENCE [LARGE SCALE GENOMIC DNA]</scope>
    <source>
        <strain evidence="2 3">AF21-24</strain>
    </source>
</reference>
<evidence type="ECO:0000259" key="1">
    <source>
        <dbReference type="Pfam" id="PF13408"/>
    </source>
</evidence>